<accession>A0A224YR07</accession>
<protein>
    <submittedName>
        <fullName evidence="1">Uncharacterized protein</fullName>
    </submittedName>
</protein>
<evidence type="ECO:0000313" key="1">
    <source>
        <dbReference type="EMBL" id="MAA20038.1"/>
    </source>
</evidence>
<proteinExistence type="predicted"/>
<name>A0A224YR07_9ACAR</name>
<organism evidence="1">
    <name type="scientific">Rhipicephalus zambeziensis</name>
    <dbReference type="NCBI Taxonomy" id="60191"/>
    <lineage>
        <taxon>Eukaryota</taxon>
        <taxon>Metazoa</taxon>
        <taxon>Ecdysozoa</taxon>
        <taxon>Arthropoda</taxon>
        <taxon>Chelicerata</taxon>
        <taxon>Arachnida</taxon>
        <taxon>Acari</taxon>
        <taxon>Parasitiformes</taxon>
        <taxon>Ixodida</taxon>
        <taxon>Ixodoidea</taxon>
        <taxon>Ixodidae</taxon>
        <taxon>Rhipicephalinae</taxon>
        <taxon>Rhipicephalus</taxon>
        <taxon>Rhipicephalus</taxon>
    </lineage>
</organism>
<dbReference type="AlphaFoldDB" id="A0A224YR07"/>
<sequence length="82" mass="9074">MNAIATNCNVIRSNNNNNIWGLTSQNHDMIMRDAVVEGSGNFDHLGFFNVHLNLSTRASDIFASLYEVRLAAKSFGSDLTQL</sequence>
<dbReference type="EMBL" id="GFPF01008892">
    <property type="protein sequence ID" value="MAA20038.1"/>
    <property type="molecule type" value="Transcribed_RNA"/>
</dbReference>
<reference evidence="1" key="1">
    <citation type="journal article" date="2017" name="Parasit. Vectors">
        <title>Sialotranscriptomics of Rhipicephalus zambeziensis reveals intricate expression profiles of secretory proteins and suggests tight temporal transcriptional regulation during blood-feeding.</title>
        <authorList>
            <person name="de Castro M.H."/>
            <person name="de Klerk D."/>
            <person name="Pienaar R."/>
            <person name="Rees D.J.G."/>
            <person name="Mans B.J."/>
        </authorList>
    </citation>
    <scope>NUCLEOTIDE SEQUENCE</scope>
    <source>
        <tissue evidence="1">Salivary glands</tissue>
    </source>
</reference>